<reference evidence="2" key="1">
    <citation type="submission" date="2023-10" db="EMBL/GenBank/DDBJ databases">
        <title>Genome assembly of Pristionchus species.</title>
        <authorList>
            <person name="Yoshida K."/>
            <person name="Sommer R.J."/>
        </authorList>
    </citation>
    <scope>NUCLEOTIDE SEQUENCE</scope>
    <source>
        <strain evidence="2">RS0144</strain>
    </source>
</reference>
<keyword evidence="1" id="KW-0175">Coiled coil</keyword>
<evidence type="ECO:0000256" key="1">
    <source>
        <dbReference type="SAM" id="Coils"/>
    </source>
</evidence>
<keyword evidence="3" id="KW-1185">Reference proteome</keyword>
<feature type="coiled-coil region" evidence="1">
    <location>
        <begin position="3"/>
        <end position="45"/>
    </location>
</feature>
<proteinExistence type="predicted"/>
<evidence type="ECO:0000313" key="3">
    <source>
        <dbReference type="Proteomes" id="UP001432027"/>
    </source>
</evidence>
<comment type="caution">
    <text evidence="2">The sequence shown here is derived from an EMBL/GenBank/DDBJ whole genome shotgun (WGS) entry which is preliminary data.</text>
</comment>
<gene>
    <name evidence="2" type="ORF">PENTCL1PPCAC_20224</name>
</gene>
<sequence length="69" mass="7958">HKKILALEELALLKSQLADANKKLYKKADEKAEELRRKASLHKKILALEAKLEETRSGREEERSGKEVF</sequence>
<protein>
    <submittedName>
        <fullName evidence="2">Uncharacterized protein</fullName>
    </submittedName>
</protein>
<name>A0AAV5TVN1_9BILA</name>
<dbReference type="AlphaFoldDB" id="A0AAV5TVN1"/>
<dbReference type="Proteomes" id="UP001432027">
    <property type="component" value="Unassembled WGS sequence"/>
</dbReference>
<feature type="non-terminal residue" evidence="2">
    <location>
        <position position="69"/>
    </location>
</feature>
<organism evidence="2 3">
    <name type="scientific">Pristionchus entomophagus</name>
    <dbReference type="NCBI Taxonomy" id="358040"/>
    <lineage>
        <taxon>Eukaryota</taxon>
        <taxon>Metazoa</taxon>
        <taxon>Ecdysozoa</taxon>
        <taxon>Nematoda</taxon>
        <taxon>Chromadorea</taxon>
        <taxon>Rhabditida</taxon>
        <taxon>Rhabditina</taxon>
        <taxon>Diplogasteromorpha</taxon>
        <taxon>Diplogasteroidea</taxon>
        <taxon>Neodiplogasteridae</taxon>
        <taxon>Pristionchus</taxon>
    </lineage>
</organism>
<feature type="non-terminal residue" evidence="2">
    <location>
        <position position="1"/>
    </location>
</feature>
<accession>A0AAV5TVN1</accession>
<dbReference type="EMBL" id="BTSX01000005">
    <property type="protein sequence ID" value="GMS98049.1"/>
    <property type="molecule type" value="Genomic_DNA"/>
</dbReference>
<evidence type="ECO:0000313" key="2">
    <source>
        <dbReference type="EMBL" id="GMS98049.1"/>
    </source>
</evidence>